<feature type="compositionally biased region" description="Polar residues" evidence="1">
    <location>
        <begin position="238"/>
        <end position="250"/>
    </location>
</feature>
<feature type="compositionally biased region" description="Polar residues" evidence="1">
    <location>
        <begin position="1136"/>
        <end position="1165"/>
    </location>
</feature>
<feature type="region of interest" description="Disordered" evidence="1">
    <location>
        <begin position="1"/>
        <end position="20"/>
    </location>
</feature>
<dbReference type="InterPro" id="IPR042403">
    <property type="entry name" value="Spt21/Ams2"/>
</dbReference>
<evidence type="ECO:0000256" key="1">
    <source>
        <dbReference type="SAM" id="MobiDB-lite"/>
    </source>
</evidence>
<feature type="region of interest" description="Disordered" evidence="1">
    <location>
        <begin position="724"/>
        <end position="777"/>
    </location>
</feature>
<feature type="region of interest" description="Disordered" evidence="1">
    <location>
        <begin position="156"/>
        <end position="190"/>
    </location>
</feature>
<feature type="region of interest" description="Disordered" evidence="1">
    <location>
        <begin position="932"/>
        <end position="984"/>
    </location>
</feature>
<proteinExistence type="predicted"/>
<dbReference type="InterPro" id="IPR057725">
    <property type="entry name" value="Ams2-SPT21_N"/>
</dbReference>
<feature type="compositionally biased region" description="Low complexity" evidence="1">
    <location>
        <begin position="1166"/>
        <end position="1175"/>
    </location>
</feature>
<feature type="compositionally biased region" description="Pro residues" evidence="1">
    <location>
        <begin position="157"/>
        <end position="167"/>
    </location>
</feature>
<feature type="region of interest" description="Disordered" evidence="1">
    <location>
        <begin position="209"/>
        <end position="590"/>
    </location>
</feature>
<feature type="region of interest" description="Disordered" evidence="1">
    <location>
        <begin position="1002"/>
        <end position="1052"/>
    </location>
</feature>
<feature type="domain" description="Ams2/SPT21 N-terminal" evidence="2">
    <location>
        <begin position="21"/>
        <end position="154"/>
    </location>
</feature>
<feature type="region of interest" description="Disordered" evidence="1">
    <location>
        <begin position="793"/>
        <end position="814"/>
    </location>
</feature>
<feature type="compositionally biased region" description="Low complexity" evidence="1">
    <location>
        <begin position="301"/>
        <end position="319"/>
    </location>
</feature>
<dbReference type="PANTHER" id="PTHR39147:SF1">
    <property type="entry name" value="PROTEIN SPT21"/>
    <property type="match status" value="1"/>
</dbReference>
<name>A0ABR1TMQ6_9PEZI</name>
<feature type="compositionally biased region" description="Basic residues" evidence="1">
    <location>
        <begin position="554"/>
        <end position="566"/>
    </location>
</feature>
<dbReference type="Gene3D" id="3.30.50.10">
    <property type="entry name" value="Erythroid Transcription Factor GATA-1, subunit A"/>
    <property type="match status" value="1"/>
</dbReference>
<feature type="region of interest" description="Disordered" evidence="1">
    <location>
        <begin position="611"/>
        <end position="647"/>
    </location>
</feature>
<feature type="compositionally biased region" description="Basic and acidic residues" evidence="1">
    <location>
        <begin position="741"/>
        <end position="755"/>
    </location>
</feature>
<dbReference type="Pfam" id="PF25823">
    <property type="entry name" value="Ams2-SPT21_N"/>
    <property type="match status" value="1"/>
</dbReference>
<feature type="compositionally biased region" description="Polar residues" evidence="1">
    <location>
        <begin position="420"/>
        <end position="462"/>
    </location>
</feature>
<reference evidence="3 4" key="1">
    <citation type="submission" date="2023-01" db="EMBL/GenBank/DDBJ databases">
        <title>Analysis of 21 Apiospora genomes using comparative genomics revels a genus with tremendous synthesis potential of carbohydrate active enzymes and secondary metabolites.</title>
        <authorList>
            <person name="Sorensen T."/>
        </authorList>
    </citation>
    <scope>NUCLEOTIDE SEQUENCE [LARGE SCALE GENOMIC DNA]</scope>
    <source>
        <strain evidence="3 4">CBS 83171</strain>
    </source>
</reference>
<sequence>MANVNNTNWAPTPNESNESGMQVKAMGLKVNYTFDKDSAVNCLARWAPILHIQTIPIDDRNRIGLVDLQTCLKAVYHYSPELADDNDRDYTIYAFDYSEPDTPLVGQGLLSRAMQNNQEGNAQFVTGRVTKNMLAIFGNGISETLEVKLRLTAVSRAPPPAPAPTPAPAQTQNQMPHQMPHLHRSASTMSENTEWNSYMHQHLSYNQQTNNQMASSPGLAPARPFNSSYEARNDYMGQGQSFHTAPSQPGSRAGSRPGSAEPNFQRASPMIMDGLPPSAPSTQNQIPPDTTGPPKSVTLVSKNPSRPSSRASSKAPTGRPRGRPRKKPAAVEGSTSGYEDGTDADDGPGPRKRAKITQVERSNSATFGSAPDSLRVAASTSGSIRNFRPVGAGGDAANGAHLQEVPRAPTPVPEHRSKNFPLSRSVTQSNLRQQSMNAQEQPGSFSGSFNELNRSMSLSQDARSPVDSLAPSPAQTYSDGPSPADIGSSPPVPRARLYSAHSSPAPSSPILPPMPAPQPDSGFMSGGFEDPRLDEEQTTKPATEAPPAPIVAKPKPKRSRPKKKQQPPKSDNLVMFSETPGPPELLPRTSIYNPLTNQTARLLRPKKSFVPSRFPCRNQFEPNPSSSPPYLEESAKQSHTPVQPGMHEQLSIHPLPESIETTELPVAVELTTPMEHPTTQAALVPEEAVSPPIATPREEISDLERVLMGELNDEHNIMETMSLDLTPRPMGDLTPRATEGSQERDTACKIERADCSMEPPSFPRTSVESAEPELPMPSVPASDPVFPFSTTQAVTQSEPPHPQTDMVGPMDSRSNKNYVKKQAIKQKLEDAIAKGQTPPFCTNCGAVQTPTWRKIWKQEHQGVPEYHEYSEKAGCVTAINILERSEDGRPVRYEMVKKALAPSENKAHWREVLLCNPCGIWFSKWKVPRPAEKWDKDQDRLSQVRKKRPTGGQGGRSKKSRTKSDGQMNLTSDAALPTDPLGPAEEADDAVVLIAEQGVQSKVTQHVSNSKGPGSSHSQGSKGRGTPGSPIAVDDGELGGTRRLLFPSPRKDGQHKVLGEVAINIVQSLPEAGTSKTQEGEADKENNALTIDEHDDDMVGLFGTPARPSTPPPKSGAQGPFKTPTAATPSHRPITRSVTKSIRSSRSLHRTMQSPGQAANSMLQLQRTPTRTPRTTQRRSPKTQIPGTIPAHRMLEELGPLSSPFTKSINQLLTEASDFMGPPAGDGGFNLEMNHLSHEGDGHLLGGGRFDFSQFLSTDGVMPSSPPTMSHMLTSFGGHLGEDDNGDLWGMGNM</sequence>
<dbReference type="Proteomes" id="UP001446871">
    <property type="component" value="Unassembled WGS sequence"/>
</dbReference>
<dbReference type="SUPFAM" id="SSF57716">
    <property type="entry name" value="Glucocorticoid receptor-like (DNA-binding domain)"/>
    <property type="match status" value="1"/>
</dbReference>
<dbReference type="InterPro" id="IPR013088">
    <property type="entry name" value="Znf_NHR/GATA"/>
</dbReference>
<comment type="caution">
    <text evidence="3">The sequence shown here is derived from an EMBL/GenBank/DDBJ whole genome shotgun (WGS) entry which is preliminary data.</text>
</comment>
<feature type="region of interest" description="Disordered" evidence="1">
    <location>
        <begin position="1103"/>
        <end position="1187"/>
    </location>
</feature>
<feature type="region of interest" description="Disordered" evidence="1">
    <location>
        <begin position="1070"/>
        <end position="1089"/>
    </location>
</feature>
<feature type="compositionally biased region" description="Basic and acidic residues" evidence="1">
    <location>
        <begin position="529"/>
        <end position="538"/>
    </location>
</feature>
<evidence type="ECO:0000313" key="3">
    <source>
        <dbReference type="EMBL" id="KAK8047662.1"/>
    </source>
</evidence>
<organism evidence="3 4">
    <name type="scientific">Apiospora saccharicola</name>
    <dbReference type="NCBI Taxonomy" id="335842"/>
    <lineage>
        <taxon>Eukaryota</taxon>
        <taxon>Fungi</taxon>
        <taxon>Dikarya</taxon>
        <taxon>Ascomycota</taxon>
        <taxon>Pezizomycotina</taxon>
        <taxon>Sordariomycetes</taxon>
        <taxon>Xylariomycetidae</taxon>
        <taxon>Amphisphaeriales</taxon>
        <taxon>Apiosporaceae</taxon>
        <taxon>Apiospora</taxon>
    </lineage>
</organism>
<evidence type="ECO:0000259" key="2">
    <source>
        <dbReference type="Pfam" id="PF25823"/>
    </source>
</evidence>
<feature type="compositionally biased region" description="Polar residues" evidence="1">
    <location>
        <begin position="1002"/>
        <end position="1021"/>
    </location>
</feature>
<feature type="compositionally biased region" description="Pro residues" evidence="1">
    <location>
        <begin position="506"/>
        <end position="518"/>
    </location>
</feature>
<dbReference type="PANTHER" id="PTHR39147">
    <property type="entry name" value="PROTEIN SPT21"/>
    <property type="match status" value="1"/>
</dbReference>
<keyword evidence="4" id="KW-1185">Reference proteome</keyword>
<feature type="compositionally biased region" description="Basic and acidic residues" evidence="1">
    <location>
        <begin position="932"/>
        <end position="942"/>
    </location>
</feature>
<gene>
    <name evidence="3" type="ORF">PG996_015726</name>
</gene>
<dbReference type="EMBL" id="JAQQWM010000009">
    <property type="protein sequence ID" value="KAK8047662.1"/>
    <property type="molecule type" value="Genomic_DNA"/>
</dbReference>
<accession>A0ABR1TMQ6</accession>
<evidence type="ECO:0000313" key="4">
    <source>
        <dbReference type="Proteomes" id="UP001446871"/>
    </source>
</evidence>
<protein>
    <recommendedName>
        <fullName evidence="2">Ams2/SPT21 N-terminal domain-containing protein</fullName>
    </recommendedName>
</protein>